<keyword evidence="2" id="KW-1133">Transmembrane helix</keyword>
<dbReference type="Gene3D" id="3.60.40.10">
    <property type="entry name" value="PPM-type phosphatase domain"/>
    <property type="match status" value="1"/>
</dbReference>
<sequence>MPVSPAWCEVRGTRPGRKLRGMAPPLGRVGPRQPWRSAHALLVLPVVLILVITVVDLRSPTDVHLGPALVIAPALTPSFAGPRTTAAIGALALAAQILIGIHRGGGIGSTNHIVQIITLTVLVVLTVIYSALRQRRQAQLAQVRTVAEAAQHVLMWPLPEQIGPLRIASLYLAAEDEAQIGGDLYAATASDGAIRLLIGDVRGKGLPAIGEAALLLGAFRESAHRHIPLAELATRLNQSVTRYAADLETPEEEGERFATALLVEIPDRDPVTRMTSCGHPPPLLLSPGHVVTVPSLHPSPPLGVHEHSEHTLDVFSFEPGDTLLLYTDGVVEARDERGRFYPLPDRVLRWAEDSPEALMHHLRRDLLAHVGGRLGDDAALIAVHRTHVERRRHLGRGDPGRHG</sequence>
<organism evidence="4 5">
    <name type="scientific">Streptomyces cyanogenus</name>
    <dbReference type="NCBI Taxonomy" id="80860"/>
    <lineage>
        <taxon>Bacteria</taxon>
        <taxon>Bacillati</taxon>
        <taxon>Actinomycetota</taxon>
        <taxon>Actinomycetes</taxon>
        <taxon>Kitasatosporales</taxon>
        <taxon>Streptomycetaceae</taxon>
        <taxon>Streptomyces</taxon>
    </lineage>
</organism>
<evidence type="ECO:0000313" key="4">
    <source>
        <dbReference type="EMBL" id="QTE02770.1"/>
    </source>
</evidence>
<dbReference type="PANTHER" id="PTHR43156">
    <property type="entry name" value="STAGE II SPORULATION PROTEIN E-RELATED"/>
    <property type="match status" value="1"/>
</dbReference>
<keyword evidence="5" id="KW-1185">Reference proteome</keyword>
<feature type="transmembrane region" description="Helical" evidence="2">
    <location>
        <begin position="113"/>
        <end position="132"/>
    </location>
</feature>
<dbReference type="PANTHER" id="PTHR43156:SF2">
    <property type="entry name" value="STAGE II SPORULATION PROTEIN E"/>
    <property type="match status" value="1"/>
</dbReference>
<gene>
    <name evidence="4" type="primary">rsbP15</name>
    <name evidence="4" type="ORF">S1361_35890</name>
</gene>
<dbReference type="Pfam" id="PF07228">
    <property type="entry name" value="SpoIIE"/>
    <property type="match status" value="1"/>
</dbReference>
<keyword evidence="1 4" id="KW-0378">Hydrolase</keyword>
<feature type="transmembrane region" description="Helical" evidence="2">
    <location>
        <begin position="38"/>
        <end position="55"/>
    </location>
</feature>
<reference evidence="4 5" key="1">
    <citation type="submission" date="2021-03" db="EMBL/GenBank/DDBJ databases">
        <title>Complete genome sequence of Streptomyces cyanogenus S136, producer of anticancer angucycline landomycin A.</title>
        <authorList>
            <person name="Hrab P."/>
            <person name="Ruckert C."/>
            <person name="Busche T."/>
            <person name="Ostash I."/>
            <person name="Kalinowski J."/>
            <person name="Fedorenko V."/>
            <person name="Yushchuk O."/>
            <person name="Ostash B."/>
        </authorList>
    </citation>
    <scope>NUCLEOTIDE SEQUENCE [LARGE SCALE GENOMIC DNA]</scope>
    <source>
        <strain evidence="4 5">S136</strain>
    </source>
</reference>
<feature type="transmembrane region" description="Helical" evidence="2">
    <location>
        <begin position="84"/>
        <end position="101"/>
    </location>
</feature>
<evidence type="ECO:0000259" key="3">
    <source>
        <dbReference type="SMART" id="SM00331"/>
    </source>
</evidence>
<dbReference type="InterPro" id="IPR036457">
    <property type="entry name" value="PPM-type-like_dom_sf"/>
</dbReference>
<dbReference type="EC" id="3.1.3.3" evidence="4"/>
<dbReference type="SMART" id="SM00331">
    <property type="entry name" value="PP2C_SIG"/>
    <property type="match status" value="1"/>
</dbReference>
<evidence type="ECO:0000256" key="1">
    <source>
        <dbReference type="ARBA" id="ARBA00022801"/>
    </source>
</evidence>
<dbReference type="InterPro" id="IPR052016">
    <property type="entry name" value="Bact_Sigma-Reg"/>
</dbReference>
<dbReference type="InterPro" id="IPR001932">
    <property type="entry name" value="PPM-type_phosphatase-like_dom"/>
</dbReference>
<dbReference type="Proteomes" id="UP000663908">
    <property type="component" value="Chromosome"/>
</dbReference>
<evidence type="ECO:0000256" key="2">
    <source>
        <dbReference type="SAM" id="Phobius"/>
    </source>
</evidence>
<protein>
    <submittedName>
        <fullName evidence="4">Phosphoserine phosphatase RsbP</fullName>
        <ecNumber evidence="4">3.1.3.3</ecNumber>
    </submittedName>
</protein>
<name>A0ABX7U170_STRCY</name>
<feature type="domain" description="PPM-type phosphatase" evidence="3">
    <location>
        <begin position="165"/>
        <end position="385"/>
    </location>
</feature>
<dbReference type="EMBL" id="CP071839">
    <property type="protein sequence ID" value="QTE02770.1"/>
    <property type="molecule type" value="Genomic_DNA"/>
</dbReference>
<proteinExistence type="predicted"/>
<keyword evidence="2" id="KW-0812">Transmembrane</keyword>
<accession>A0ABX7U170</accession>
<dbReference type="SUPFAM" id="SSF81606">
    <property type="entry name" value="PP2C-like"/>
    <property type="match status" value="1"/>
</dbReference>
<keyword evidence="2" id="KW-0472">Membrane</keyword>
<evidence type="ECO:0000313" key="5">
    <source>
        <dbReference type="Proteomes" id="UP000663908"/>
    </source>
</evidence>
<dbReference type="GO" id="GO:0016787">
    <property type="term" value="F:hydrolase activity"/>
    <property type="evidence" value="ECO:0007669"/>
    <property type="project" value="UniProtKB-KW"/>
</dbReference>